<feature type="transmembrane region" description="Helical" evidence="2">
    <location>
        <begin position="284"/>
        <end position="305"/>
    </location>
</feature>
<keyword evidence="2" id="KW-0812">Transmembrane</keyword>
<evidence type="ECO:0000256" key="1">
    <source>
        <dbReference type="SAM" id="MobiDB-lite"/>
    </source>
</evidence>
<dbReference type="EMBL" id="JADJOT010000011">
    <property type="protein sequence ID" value="MBK7955714.1"/>
    <property type="molecule type" value="Genomic_DNA"/>
</dbReference>
<feature type="compositionally biased region" description="Basic and acidic residues" evidence="1">
    <location>
        <begin position="179"/>
        <end position="191"/>
    </location>
</feature>
<evidence type="ECO:0000313" key="4">
    <source>
        <dbReference type="Proteomes" id="UP000706151"/>
    </source>
</evidence>
<reference evidence="3 4" key="1">
    <citation type="submission" date="2020-10" db="EMBL/GenBank/DDBJ databases">
        <title>Connecting structure to function with the recovery of over 1000 high-quality activated sludge metagenome-assembled genomes encoding full-length rRNA genes using long-read sequencing.</title>
        <authorList>
            <person name="Singleton C.M."/>
            <person name="Petriglieri F."/>
            <person name="Kristensen J.M."/>
            <person name="Kirkegaard R.H."/>
            <person name="Michaelsen T.Y."/>
            <person name="Andersen M.H."/>
            <person name="Karst S.M."/>
            <person name="Dueholm M.S."/>
            <person name="Nielsen P.H."/>
            <person name="Albertsen M."/>
        </authorList>
    </citation>
    <scope>NUCLEOTIDE SEQUENCE [LARGE SCALE GENOMIC DNA]</scope>
    <source>
        <strain evidence="3">Fred_18-Q3-R57-64_BAT3C.720</strain>
    </source>
</reference>
<comment type="caution">
    <text evidence="3">The sequence shown here is derived from an EMBL/GenBank/DDBJ whole genome shotgun (WGS) entry which is preliminary data.</text>
</comment>
<feature type="compositionally biased region" description="Low complexity" evidence="1">
    <location>
        <begin position="167"/>
        <end position="178"/>
    </location>
</feature>
<proteinExistence type="predicted"/>
<evidence type="ECO:0000313" key="3">
    <source>
        <dbReference type="EMBL" id="MBK7955714.1"/>
    </source>
</evidence>
<evidence type="ECO:0000256" key="2">
    <source>
        <dbReference type="SAM" id="Phobius"/>
    </source>
</evidence>
<feature type="compositionally biased region" description="Low complexity" evidence="1">
    <location>
        <begin position="131"/>
        <end position="160"/>
    </location>
</feature>
<name>A0A935TCV4_9PROT</name>
<keyword evidence="2" id="KW-0472">Membrane</keyword>
<sequence length="306" mass="31009">MKPDSCLAGGVVGEFGNQAICADKKDQNKAECNGVVLGYAASGKPLCLTEKPVDPDCQAAGGTVVGTINKQPVCSKMTDKTCASGTLIGVVNDQAVCDGATGCKAGEAPGTVNGVTSCWPIGKVTDKKTTQKAGTTGTDTTVTPPGGTPTTTNEKSSTTCDGDRCTTTKTTTDGSGTKTESKTEDKSDFCDRMPNSPLCKETEAGTPASDAGLYTKKAETVAEVLGNFRATVTGSAFYTAASGFFGGSIPSGSCTGLNVNVSVMGHTWALDAEPVLCGSTATSIYTILGLGVMLAASWVGFRIAIL</sequence>
<dbReference type="Proteomes" id="UP000706151">
    <property type="component" value="Unassembled WGS sequence"/>
</dbReference>
<accession>A0A935TCV4</accession>
<organism evidence="3 4">
    <name type="scientific">Candidatus Accumulibacter affinis</name>
    <dbReference type="NCBI Taxonomy" id="2954384"/>
    <lineage>
        <taxon>Bacteria</taxon>
        <taxon>Pseudomonadati</taxon>
        <taxon>Pseudomonadota</taxon>
        <taxon>Betaproteobacteria</taxon>
        <taxon>Candidatus Accumulibacter</taxon>
    </lineage>
</organism>
<feature type="region of interest" description="Disordered" evidence="1">
    <location>
        <begin position="129"/>
        <end position="205"/>
    </location>
</feature>
<dbReference type="AlphaFoldDB" id="A0A935TCV4"/>
<keyword evidence="2" id="KW-1133">Transmembrane helix</keyword>
<gene>
    <name evidence="3" type="ORF">IPK02_18200</name>
</gene>
<protein>
    <submittedName>
        <fullName evidence="3">Uncharacterized protein</fullName>
    </submittedName>
</protein>